<name>A0A268RUV6_SHOCL</name>
<evidence type="ECO:0000313" key="4">
    <source>
        <dbReference type="Proteomes" id="UP000216133"/>
    </source>
</evidence>
<dbReference type="InterPro" id="IPR024071">
    <property type="entry name" value="S-Me-THD_C_sf"/>
</dbReference>
<evidence type="ECO:0000259" key="2">
    <source>
        <dbReference type="Pfam" id="PF20906"/>
    </source>
</evidence>
<organism evidence="3 4">
    <name type="scientific">Shouchella clausii</name>
    <name type="common">Alkalihalobacillus clausii</name>
    <dbReference type="NCBI Taxonomy" id="79880"/>
    <lineage>
        <taxon>Bacteria</taxon>
        <taxon>Bacillati</taxon>
        <taxon>Bacillota</taxon>
        <taxon>Bacilli</taxon>
        <taxon>Bacillales</taxon>
        <taxon>Bacillaceae</taxon>
        <taxon>Shouchella</taxon>
    </lineage>
</organism>
<dbReference type="EMBL" id="NPBS01000129">
    <property type="protein sequence ID" value="PAF24039.1"/>
    <property type="molecule type" value="Genomic_DNA"/>
</dbReference>
<proteinExistence type="predicted"/>
<dbReference type="RefSeq" id="WP_094425711.1">
    <property type="nucleotide sequence ID" value="NZ_CP019985.1"/>
</dbReference>
<comment type="caution">
    <text evidence="3">The sequence shown here is derived from an EMBL/GenBank/DDBJ whole genome shotgun (WGS) entry which is preliminary data.</text>
</comment>
<dbReference type="InterPro" id="IPR027479">
    <property type="entry name" value="S-Me-THD_N_sf"/>
</dbReference>
<dbReference type="InterPro" id="IPR010318">
    <property type="entry name" value="S-Me-THD_N"/>
</dbReference>
<evidence type="ECO:0008006" key="5">
    <source>
        <dbReference type="Google" id="ProtNLM"/>
    </source>
</evidence>
<dbReference type="Gene3D" id="3.40.1610.10">
    <property type="entry name" value="CV3147-like domain"/>
    <property type="match status" value="1"/>
</dbReference>
<dbReference type="GeneID" id="86927535"/>
<dbReference type="Pfam" id="PF06032">
    <property type="entry name" value="S-Me-THD_N"/>
    <property type="match status" value="1"/>
</dbReference>
<feature type="domain" description="S-Me-THD-like C-terminal" evidence="2">
    <location>
        <begin position="166"/>
        <end position="354"/>
    </location>
</feature>
<protein>
    <recommendedName>
        <fullName evidence="5">DUF917 domain-containing protein</fullName>
    </recommendedName>
</protein>
<dbReference type="Proteomes" id="UP000216133">
    <property type="component" value="Unassembled WGS sequence"/>
</dbReference>
<sequence>MRWLTEESIEHIALGAAVLGTGGGGDPYLGKLMALEAIKTYGPIKLLSIEELADDALIVPLSMMGSPTIGVEKIPSIEELVAPLEKIEETLGQKAAALMPIEVGGVNSLVPVLAAAAKGLPLVDADAMGRAFPESQMVTFYLDGHSADPTVLADEKGNTVVITPKDGHWGEKLARAITVQMGGSSTVCDYALPGSVVKKSAIPGTLTKSEEIGRLLLHKSGDGTHPIKRLLAFLNGYKLLTGKLTDIQRTLTGGFTRGICEVEGIHDDAGRVVTLHFQNEQLLATEGEKPLAITPDLIAILDVETGQPITTEGLRYGTRVTVIAFPCDPKWRTKKGIETAGPRYFGYPVEYEPVEKLQEGGGK</sequence>
<dbReference type="SUPFAM" id="SSF160991">
    <property type="entry name" value="CV3147-like"/>
    <property type="match status" value="1"/>
</dbReference>
<dbReference type="Gene3D" id="2.40.390.10">
    <property type="entry name" value="CV3147-like"/>
    <property type="match status" value="1"/>
</dbReference>
<evidence type="ECO:0000259" key="1">
    <source>
        <dbReference type="Pfam" id="PF06032"/>
    </source>
</evidence>
<evidence type="ECO:0000313" key="3">
    <source>
        <dbReference type="EMBL" id="PAF24039.1"/>
    </source>
</evidence>
<dbReference type="Pfam" id="PF20906">
    <property type="entry name" value="S-Me-THD_C"/>
    <property type="match status" value="1"/>
</dbReference>
<accession>A0A268RUV6</accession>
<gene>
    <name evidence="3" type="ORF">CHH61_20660</name>
</gene>
<feature type="domain" description="S-Me-THD N-terminal" evidence="1">
    <location>
        <begin position="8"/>
        <end position="163"/>
    </location>
</feature>
<dbReference type="InterPro" id="IPR048350">
    <property type="entry name" value="S-Me-THD-like_C"/>
</dbReference>
<reference evidence="3 4" key="1">
    <citation type="submission" date="2017-07" db="EMBL/GenBank/DDBJ databases">
        <title>Isolation and whole genome analysis of endospore-forming bacteria from heroin.</title>
        <authorList>
            <person name="Kalinowski J."/>
            <person name="Ahrens B."/>
            <person name="Al-Dilaimi A."/>
            <person name="Winkler A."/>
            <person name="Wibberg D."/>
            <person name="Schleenbecker U."/>
            <person name="Ruckert C."/>
            <person name="Wolfel R."/>
            <person name="Grass G."/>
        </authorList>
    </citation>
    <scope>NUCLEOTIDE SEQUENCE [LARGE SCALE GENOMIC DNA]</scope>
    <source>
        <strain evidence="3 4">7523-2</strain>
    </source>
</reference>
<dbReference type="AlphaFoldDB" id="A0A268RUV6"/>